<gene>
    <name evidence="2" type="ORF">ACFU0X_10190</name>
</gene>
<feature type="compositionally biased region" description="Low complexity" evidence="1">
    <location>
        <begin position="103"/>
        <end position="127"/>
    </location>
</feature>
<accession>A0ABW6JFC1</accession>
<dbReference type="NCBIfam" id="NF033847">
    <property type="entry name" value="MCP_Sipho"/>
    <property type="match status" value="1"/>
</dbReference>
<dbReference type="Proteomes" id="UP001600650">
    <property type="component" value="Unassembled WGS sequence"/>
</dbReference>
<feature type="region of interest" description="Disordered" evidence="1">
    <location>
        <begin position="93"/>
        <end position="160"/>
    </location>
</feature>
<comment type="caution">
    <text evidence="2">The sequence shown here is derived from an EMBL/GenBank/DDBJ whole genome shotgun (WGS) entry which is preliminary data.</text>
</comment>
<reference evidence="2 3" key="1">
    <citation type="submission" date="2024-09" db="EMBL/GenBank/DDBJ databases">
        <title>The Natural Products Discovery Center: Release of the First 8490 Sequenced Strains for Exploring Actinobacteria Biosynthetic Diversity.</title>
        <authorList>
            <person name="Kalkreuter E."/>
            <person name="Kautsar S.A."/>
            <person name="Yang D."/>
            <person name="Bader C.D."/>
            <person name="Teijaro C.N."/>
            <person name="Fluegel L."/>
            <person name="Davis C.M."/>
            <person name="Simpson J.R."/>
            <person name="Lauterbach L."/>
            <person name="Steele A.D."/>
            <person name="Gui C."/>
            <person name="Meng S."/>
            <person name="Li G."/>
            <person name="Viehrig K."/>
            <person name="Ye F."/>
            <person name="Su P."/>
            <person name="Kiefer A.F."/>
            <person name="Nichols A."/>
            <person name="Cepeda A.J."/>
            <person name="Yan W."/>
            <person name="Fan B."/>
            <person name="Jiang Y."/>
            <person name="Adhikari A."/>
            <person name="Zheng C.-J."/>
            <person name="Schuster L."/>
            <person name="Cowan T.M."/>
            <person name="Smanski M.J."/>
            <person name="Chevrette M.G."/>
            <person name="De Carvalho L.P.S."/>
            <person name="Shen B."/>
        </authorList>
    </citation>
    <scope>NUCLEOTIDE SEQUENCE [LARGE SCALE GENOMIC DNA]</scope>
    <source>
        <strain evidence="2 3">NPDC057399</strain>
    </source>
</reference>
<protein>
    <submittedName>
        <fullName evidence="2">Major capsid protein</fullName>
    </submittedName>
</protein>
<name>A0ABW6JFC1_STRCE</name>
<dbReference type="EMBL" id="JBHVBU010000021">
    <property type="protein sequence ID" value="MFE7963407.1"/>
    <property type="molecule type" value="Genomic_DNA"/>
</dbReference>
<evidence type="ECO:0000313" key="2">
    <source>
        <dbReference type="EMBL" id="MFE7963407.1"/>
    </source>
</evidence>
<sequence length="646" mass="69820">MIKDLLSRLTNTPPEEQEAAIAEALTNAKASPADLSEEIGTLFQDVYGDGENVTPQTADQIELLAKIADGVEGVVQEAANRAARASEIGQRINDLQKSSAGETDPTADTIADAAESSTDTGTDTGTESADEEDTSESATPAMATDNNPTEPAAPASDSAPAAPAAVVASAQPVPAAPAPAVPLGTQQAGAVTTVTDAPAQPFEQFSLVAAADIPGFATGQEMAGGLADFARAYESRMFPMISGGVNSGKDGERTRVGIARIRRQLPEAFQINNERDAEDVIKHACDESRLPGGSLVASAGWCAPSETLYDLCPIRMTEEGIISLPQVQTRRGGIKFPADFDWSAVWSSIGFHLTEEEVMAGTEKTCIEVPCPTDWQEFRMEVDGLCLRTPILMERGWPERIEQFMQGALLIHAHKMNARRLWKMEQLSTKIRIPGPQPGANEGDWIVDPHGPGAVESLLSILELQVQYQRYRDRLPQDATLEMVAPYWLRGILKSDLRKKLGIDNRWSISNEQIDGYLRNVGVNPQYVYDWQDAFEHPMNQSGFGGPIPLKWPDSVKIMLYPAGTFFELSDEVINLDGIYDHASLIQNVYTGLFTEEGWQVGRRCMDSYVIELDLCANGLSGSHIPVACNPTQPPAPTAPAALCPA</sequence>
<evidence type="ECO:0000313" key="3">
    <source>
        <dbReference type="Proteomes" id="UP001600650"/>
    </source>
</evidence>
<keyword evidence="3" id="KW-1185">Reference proteome</keyword>
<proteinExistence type="predicted"/>
<organism evidence="2 3">
    <name type="scientific">Streptomyces cellulosae</name>
    <dbReference type="NCBI Taxonomy" id="1968"/>
    <lineage>
        <taxon>Bacteria</taxon>
        <taxon>Bacillati</taxon>
        <taxon>Actinomycetota</taxon>
        <taxon>Actinomycetes</taxon>
        <taxon>Kitasatosporales</taxon>
        <taxon>Streptomycetaceae</taxon>
        <taxon>Streptomyces</taxon>
    </lineage>
</organism>
<dbReference type="InterPro" id="IPR047790">
    <property type="entry name" value="MCP_Sipho"/>
</dbReference>
<dbReference type="RefSeq" id="WP_381726209.1">
    <property type="nucleotide sequence ID" value="NZ_JBHVBU010000021.1"/>
</dbReference>
<evidence type="ECO:0000256" key="1">
    <source>
        <dbReference type="SAM" id="MobiDB-lite"/>
    </source>
</evidence>